<evidence type="ECO:0000313" key="3">
    <source>
        <dbReference type="Proteomes" id="UP000234206"/>
    </source>
</evidence>
<feature type="non-terminal residue" evidence="2">
    <location>
        <position position="1"/>
    </location>
</feature>
<dbReference type="Proteomes" id="UP000234206">
    <property type="component" value="Unassembled WGS sequence"/>
</dbReference>
<accession>A0A2I1P7P1</accession>
<keyword evidence="3" id="KW-1185">Reference proteome</keyword>
<comment type="caution">
    <text evidence="2">The sequence shown here is derived from an EMBL/GenBank/DDBJ whole genome shotgun (WGS) entry which is preliminary data.</text>
</comment>
<evidence type="ECO:0000256" key="1">
    <source>
        <dbReference type="SAM" id="MobiDB-lite"/>
    </source>
</evidence>
<protein>
    <submittedName>
        <fullName evidence="2">Uncharacterized protein</fullName>
    </submittedName>
</protein>
<name>A0A2I1P7P1_9MICO</name>
<dbReference type="EMBL" id="PKIZ01000178">
    <property type="protein sequence ID" value="PKZ40639.1"/>
    <property type="molecule type" value="Genomic_DNA"/>
</dbReference>
<organism evidence="2 3">
    <name type="scientific">Kytococcus schroeteri</name>
    <dbReference type="NCBI Taxonomy" id="138300"/>
    <lineage>
        <taxon>Bacteria</taxon>
        <taxon>Bacillati</taxon>
        <taxon>Actinomycetota</taxon>
        <taxon>Actinomycetes</taxon>
        <taxon>Micrococcales</taxon>
        <taxon>Kytococcaceae</taxon>
        <taxon>Kytococcus</taxon>
    </lineage>
</organism>
<feature type="compositionally biased region" description="Low complexity" evidence="1">
    <location>
        <begin position="89"/>
        <end position="100"/>
    </location>
</feature>
<feature type="compositionally biased region" description="Low complexity" evidence="1">
    <location>
        <begin position="48"/>
        <end position="69"/>
    </location>
</feature>
<reference evidence="2 3" key="1">
    <citation type="submission" date="2017-12" db="EMBL/GenBank/DDBJ databases">
        <title>Phylogenetic diversity of female urinary microbiome.</title>
        <authorList>
            <person name="Thomas-White K."/>
            <person name="Wolfe A.J."/>
        </authorList>
    </citation>
    <scope>NUCLEOTIDE SEQUENCE [LARGE SCALE GENOMIC DNA]</scope>
    <source>
        <strain evidence="2 3">UMB1298</strain>
    </source>
</reference>
<feature type="region of interest" description="Disordered" evidence="1">
    <location>
        <begin position="1"/>
        <end position="100"/>
    </location>
</feature>
<dbReference type="AlphaFoldDB" id="A0A2I1P7P1"/>
<feature type="non-terminal residue" evidence="2">
    <location>
        <position position="100"/>
    </location>
</feature>
<feature type="compositionally biased region" description="Basic and acidic residues" evidence="1">
    <location>
        <begin position="71"/>
        <end position="86"/>
    </location>
</feature>
<proteinExistence type="predicted"/>
<sequence>TDGDGISDYSEFDHDGNGVVDGTSGEVPPSAAQQAVGEGIWGSQSQTAAPQDAAPQGDAPAAAAPAAEAPAEDKPEARTEDAKDNEGNAEAPAEEAAPQG</sequence>
<evidence type="ECO:0000313" key="2">
    <source>
        <dbReference type="EMBL" id="PKZ40639.1"/>
    </source>
</evidence>
<gene>
    <name evidence="2" type="ORF">CYJ76_12070</name>
</gene>